<organism evidence="7 8">
    <name type="scientific">Aquifex aeolicus</name>
    <dbReference type="NCBI Taxonomy" id="63363"/>
    <lineage>
        <taxon>Bacteria</taxon>
        <taxon>Pseudomonadati</taxon>
        <taxon>Aquificota</taxon>
        <taxon>Aquificia</taxon>
        <taxon>Aquificales</taxon>
        <taxon>Aquificaceae</taxon>
        <taxon>Aquifex</taxon>
    </lineage>
</organism>
<evidence type="ECO:0000256" key="4">
    <source>
        <dbReference type="ARBA" id="ARBA00023136"/>
    </source>
</evidence>
<feature type="transmembrane region" description="Helical" evidence="5">
    <location>
        <begin position="40"/>
        <end position="61"/>
    </location>
</feature>
<dbReference type="InterPro" id="IPR044880">
    <property type="entry name" value="NCX_ion-bd_dom_sf"/>
</dbReference>
<evidence type="ECO:0000256" key="2">
    <source>
        <dbReference type="ARBA" id="ARBA00022692"/>
    </source>
</evidence>
<dbReference type="AlphaFoldDB" id="A0A9D1CFS1"/>
<dbReference type="EMBL" id="DQVE01000051">
    <property type="protein sequence ID" value="HIP98726.1"/>
    <property type="molecule type" value="Genomic_DNA"/>
</dbReference>
<feature type="domain" description="Sodium/calcium exchanger membrane region" evidence="6">
    <location>
        <begin position="184"/>
        <end position="322"/>
    </location>
</feature>
<dbReference type="InterPro" id="IPR004481">
    <property type="entry name" value="K/Na/Ca-exchanger"/>
</dbReference>
<dbReference type="GO" id="GO:0006874">
    <property type="term" value="P:intracellular calcium ion homeostasis"/>
    <property type="evidence" value="ECO:0007669"/>
    <property type="project" value="TreeGrafter"/>
</dbReference>
<dbReference type="Proteomes" id="UP000606463">
    <property type="component" value="Unassembled WGS sequence"/>
</dbReference>
<dbReference type="InterPro" id="IPR004837">
    <property type="entry name" value="NaCa_Exmemb"/>
</dbReference>
<dbReference type="PANTHER" id="PTHR10846:SF8">
    <property type="entry name" value="INNER MEMBRANE PROTEIN YRBG"/>
    <property type="match status" value="1"/>
</dbReference>
<feature type="transmembrane region" description="Helical" evidence="5">
    <location>
        <begin position="113"/>
        <end position="130"/>
    </location>
</feature>
<dbReference type="Pfam" id="PF01699">
    <property type="entry name" value="Na_Ca_ex"/>
    <property type="match status" value="2"/>
</dbReference>
<accession>A0A9D1CFS1</accession>
<evidence type="ECO:0000313" key="7">
    <source>
        <dbReference type="EMBL" id="HIP98726.1"/>
    </source>
</evidence>
<comment type="subcellular location">
    <subcellularLocation>
        <location evidence="1">Membrane</location>
        <topology evidence="1">Multi-pass membrane protein</topology>
    </subcellularLocation>
</comment>
<sequence length="323" mass="35506">MDVFLFFASFVGILLAAEFFTNAVEDLGNRLNLSHGVAGSLLAAVGTALPETLVPIVALLFGSPSTKEHIANGAILGAPFMLATLGFLIIGVASILRGDKVINTDTFLIKRDLTFFTLFFPPAIMLAFLEGFHIAKFSFAVILLVGYAYYIYHVLKKGGDRVESEETLHFSKYLKMPESFLTSAFQLLSSLLVLFVTVEIFVHSLENLSQTLGITPLVFSLLVAPVATELPEKFNSFFWSLKGKYELAFGNITGAMVFQSTIPVSVGLIFTEWDIGRSGIIAGFIALLGSLLVLYQIRFIGKLYGYLLLLNGLLYLLYMFFVL</sequence>
<dbReference type="GO" id="GO:0008273">
    <property type="term" value="F:calcium, potassium:sodium antiporter activity"/>
    <property type="evidence" value="ECO:0007669"/>
    <property type="project" value="TreeGrafter"/>
</dbReference>
<feature type="transmembrane region" description="Helical" evidence="5">
    <location>
        <begin position="303"/>
        <end position="322"/>
    </location>
</feature>
<gene>
    <name evidence="7" type="ORF">EYH37_05135</name>
</gene>
<feature type="transmembrane region" description="Helical" evidence="5">
    <location>
        <begin position="278"/>
        <end position="297"/>
    </location>
</feature>
<keyword evidence="3 5" id="KW-1133">Transmembrane helix</keyword>
<feature type="transmembrane region" description="Helical" evidence="5">
    <location>
        <begin position="247"/>
        <end position="271"/>
    </location>
</feature>
<feature type="transmembrane region" description="Helical" evidence="5">
    <location>
        <begin position="180"/>
        <end position="201"/>
    </location>
</feature>
<evidence type="ECO:0000313" key="8">
    <source>
        <dbReference type="Proteomes" id="UP000606463"/>
    </source>
</evidence>
<dbReference type="PANTHER" id="PTHR10846">
    <property type="entry name" value="SODIUM/POTASSIUM/CALCIUM EXCHANGER"/>
    <property type="match status" value="1"/>
</dbReference>
<evidence type="ECO:0000259" key="6">
    <source>
        <dbReference type="Pfam" id="PF01699"/>
    </source>
</evidence>
<reference evidence="7" key="1">
    <citation type="journal article" date="2020" name="ISME J.">
        <title>Gammaproteobacteria mediating utilization of methyl-, sulfur- and petroleum organic compounds in deep ocean hydrothermal plumes.</title>
        <authorList>
            <person name="Zhou Z."/>
            <person name="Liu Y."/>
            <person name="Pan J."/>
            <person name="Cron B.R."/>
            <person name="Toner B.M."/>
            <person name="Anantharaman K."/>
            <person name="Breier J.A."/>
            <person name="Dick G.J."/>
            <person name="Li M."/>
        </authorList>
    </citation>
    <scope>NUCLEOTIDE SEQUENCE</scope>
    <source>
        <strain evidence="7">SZUA-1501</strain>
    </source>
</reference>
<name>A0A9D1CFS1_AQUAO</name>
<keyword evidence="2 5" id="KW-0812">Transmembrane</keyword>
<evidence type="ECO:0000256" key="1">
    <source>
        <dbReference type="ARBA" id="ARBA00004141"/>
    </source>
</evidence>
<feature type="transmembrane region" description="Helical" evidence="5">
    <location>
        <begin position="73"/>
        <end position="93"/>
    </location>
</feature>
<evidence type="ECO:0000256" key="5">
    <source>
        <dbReference type="SAM" id="Phobius"/>
    </source>
</evidence>
<proteinExistence type="predicted"/>
<comment type="caution">
    <text evidence="7">The sequence shown here is derived from an EMBL/GenBank/DDBJ whole genome shotgun (WGS) entry which is preliminary data.</text>
</comment>
<feature type="transmembrane region" description="Helical" evidence="5">
    <location>
        <begin position="208"/>
        <end position="227"/>
    </location>
</feature>
<feature type="domain" description="Sodium/calcium exchanger membrane region" evidence="6">
    <location>
        <begin position="3"/>
        <end position="155"/>
    </location>
</feature>
<dbReference type="GO" id="GO:0005262">
    <property type="term" value="F:calcium channel activity"/>
    <property type="evidence" value="ECO:0007669"/>
    <property type="project" value="TreeGrafter"/>
</dbReference>
<dbReference type="Gene3D" id="1.20.1420.30">
    <property type="entry name" value="NCX, central ion-binding region"/>
    <property type="match status" value="1"/>
</dbReference>
<evidence type="ECO:0000256" key="3">
    <source>
        <dbReference type="ARBA" id="ARBA00022989"/>
    </source>
</evidence>
<feature type="transmembrane region" description="Helical" evidence="5">
    <location>
        <begin position="137"/>
        <end position="155"/>
    </location>
</feature>
<keyword evidence="4 5" id="KW-0472">Membrane</keyword>
<protein>
    <submittedName>
        <fullName evidence="7">Sodium:calcium antiporter</fullName>
    </submittedName>
</protein>
<dbReference type="GO" id="GO:0005886">
    <property type="term" value="C:plasma membrane"/>
    <property type="evidence" value="ECO:0007669"/>
    <property type="project" value="TreeGrafter"/>
</dbReference>